<comment type="caution">
    <text evidence="7">The sequence shown here is derived from an EMBL/GenBank/DDBJ whole genome shotgun (WGS) entry which is preliminary data.</text>
</comment>
<evidence type="ECO:0000313" key="8">
    <source>
        <dbReference type="Proteomes" id="UP001465668"/>
    </source>
</evidence>
<evidence type="ECO:0000313" key="7">
    <source>
        <dbReference type="EMBL" id="KAK9777305.1"/>
    </source>
</evidence>
<keyword evidence="8" id="KW-1185">Reference proteome</keyword>
<dbReference type="Gene3D" id="1.20.1250.20">
    <property type="entry name" value="MFS general substrate transporter like domains"/>
    <property type="match status" value="1"/>
</dbReference>
<evidence type="ECO:0000256" key="4">
    <source>
        <dbReference type="ARBA" id="ARBA00022989"/>
    </source>
</evidence>
<dbReference type="InterPro" id="IPR011701">
    <property type="entry name" value="MFS"/>
</dbReference>
<feature type="transmembrane region" description="Helical" evidence="6">
    <location>
        <begin position="98"/>
        <end position="120"/>
    </location>
</feature>
<dbReference type="InterPro" id="IPR036259">
    <property type="entry name" value="MFS_trans_sf"/>
</dbReference>
<evidence type="ECO:0000256" key="1">
    <source>
        <dbReference type="ARBA" id="ARBA00004141"/>
    </source>
</evidence>
<evidence type="ECO:0000256" key="6">
    <source>
        <dbReference type="SAM" id="Phobius"/>
    </source>
</evidence>
<dbReference type="EMBL" id="JARVKM010000022">
    <property type="protein sequence ID" value="KAK9777305.1"/>
    <property type="molecule type" value="Genomic_DNA"/>
</dbReference>
<name>A0ABR2XUD6_9PEZI</name>
<keyword evidence="3 6" id="KW-0812">Transmembrane</keyword>
<organism evidence="7 8">
    <name type="scientific">Seiridium cardinale</name>
    <dbReference type="NCBI Taxonomy" id="138064"/>
    <lineage>
        <taxon>Eukaryota</taxon>
        <taxon>Fungi</taxon>
        <taxon>Dikarya</taxon>
        <taxon>Ascomycota</taxon>
        <taxon>Pezizomycotina</taxon>
        <taxon>Sordariomycetes</taxon>
        <taxon>Xylariomycetidae</taxon>
        <taxon>Amphisphaeriales</taxon>
        <taxon>Sporocadaceae</taxon>
        <taxon>Seiridium</taxon>
    </lineage>
</organism>
<comment type="subcellular location">
    <subcellularLocation>
        <location evidence="1">Membrane</location>
        <topology evidence="1">Multi-pass membrane protein</topology>
    </subcellularLocation>
</comment>
<evidence type="ECO:0000256" key="2">
    <source>
        <dbReference type="ARBA" id="ARBA00022448"/>
    </source>
</evidence>
<dbReference type="PANTHER" id="PTHR43791">
    <property type="entry name" value="PERMEASE-RELATED"/>
    <property type="match status" value="1"/>
</dbReference>
<keyword evidence="4 6" id="KW-1133">Transmembrane helix</keyword>
<feature type="transmembrane region" description="Helical" evidence="6">
    <location>
        <begin position="200"/>
        <end position="223"/>
    </location>
</feature>
<dbReference type="Pfam" id="PF07690">
    <property type="entry name" value="MFS_1"/>
    <property type="match status" value="1"/>
</dbReference>
<feature type="transmembrane region" description="Helical" evidence="6">
    <location>
        <begin position="47"/>
        <end position="68"/>
    </location>
</feature>
<evidence type="ECO:0000256" key="3">
    <source>
        <dbReference type="ARBA" id="ARBA00022692"/>
    </source>
</evidence>
<dbReference type="SUPFAM" id="SSF103473">
    <property type="entry name" value="MFS general substrate transporter"/>
    <property type="match status" value="1"/>
</dbReference>
<gene>
    <name evidence="7" type="ORF">SCAR479_06034</name>
</gene>
<dbReference type="Proteomes" id="UP001465668">
    <property type="component" value="Unassembled WGS sequence"/>
</dbReference>
<keyword evidence="5 6" id="KW-0472">Membrane</keyword>
<reference evidence="7 8" key="1">
    <citation type="submission" date="2024-02" db="EMBL/GenBank/DDBJ databases">
        <title>First draft genome assembly of two strains of Seiridium cardinale.</title>
        <authorList>
            <person name="Emiliani G."/>
            <person name="Scali E."/>
        </authorList>
    </citation>
    <scope>NUCLEOTIDE SEQUENCE [LARGE SCALE GENOMIC DNA]</scope>
    <source>
        <strain evidence="7 8">BM-138-000479</strain>
    </source>
</reference>
<feature type="transmembrane region" description="Helical" evidence="6">
    <location>
        <begin position="126"/>
        <end position="148"/>
    </location>
</feature>
<dbReference type="PANTHER" id="PTHR43791:SF48">
    <property type="entry name" value="TRANSPORTER, PUTATIVE (AFU_ORTHOLOGUE AFUA_4G01000)-RELATED"/>
    <property type="match status" value="1"/>
</dbReference>
<sequence>MGGITGPPVEARNAKVDAGNLAKDGLTATDRYGTALMEFNTKVEARLRLKIDFVVVPLVPLMFLFCFIDRANIGNARLAGVEKDLGMKANDFNAANSLGWYLPVVTMAFGLTSIGIAYVHNFSELAGVRFLLGIFEAGVMPGITYYVLSRWYRRAELTFRISLWVPNTDVAMAPLAGAFGGLLASGILNVRGFGGIPDGSWRLIFVIEGLITVSIDFVSLFLLTDRPETARWLSTDEKNLAVARGKSERVAVTQSLDKPDSKKL</sequence>
<accession>A0ABR2XUD6</accession>
<keyword evidence="2" id="KW-0813">Transport</keyword>
<feature type="transmembrane region" description="Helical" evidence="6">
    <location>
        <begin position="169"/>
        <end position="188"/>
    </location>
</feature>
<protein>
    <submittedName>
        <fullName evidence="7">Uncharacterized protein</fullName>
    </submittedName>
</protein>
<evidence type="ECO:0000256" key="5">
    <source>
        <dbReference type="ARBA" id="ARBA00023136"/>
    </source>
</evidence>
<proteinExistence type="predicted"/>